<comment type="caution">
    <text evidence="7">The sequence shown here is derived from an EMBL/GenBank/DDBJ whole genome shotgun (WGS) entry which is preliminary data.</text>
</comment>
<dbReference type="HAMAP" id="MF_04110">
    <property type="entry name" value="ENDOLYSIN_T4"/>
    <property type="match status" value="1"/>
</dbReference>
<evidence type="ECO:0000256" key="1">
    <source>
        <dbReference type="ARBA" id="ARBA00000632"/>
    </source>
</evidence>
<dbReference type="Gene3D" id="1.10.530.40">
    <property type="match status" value="1"/>
</dbReference>
<dbReference type="GO" id="GO:0016998">
    <property type="term" value="P:cell wall macromolecule catabolic process"/>
    <property type="evidence" value="ECO:0007669"/>
    <property type="project" value="InterPro"/>
</dbReference>
<comment type="similarity">
    <text evidence="6">Belongs to the glycosyl hydrolase 24 family.</text>
</comment>
<dbReference type="PATRIC" id="fig|883079.3.peg.1733"/>
<dbReference type="HOGENOM" id="CLU_091641_4_0_5"/>
<dbReference type="InterPro" id="IPR023346">
    <property type="entry name" value="Lysozyme-like_dom_sf"/>
</dbReference>
<keyword evidence="2 6" id="KW-0929">Antimicrobial</keyword>
<dbReference type="GO" id="GO:0042742">
    <property type="term" value="P:defense response to bacterium"/>
    <property type="evidence" value="ECO:0007669"/>
    <property type="project" value="UniProtKB-KW"/>
</dbReference>
<evidence type="ECO:0000256" key="2">
    <source>
        <dbReference type="ARBA" id="ARBA00022529"/>
    </source>
</evidence>
<dbReference type="RefSeq" id="WP_002712564.1">
    <property type="nucleotide sequence ID" value="NZ_KB375281.1"/>
</dbReference>
<dbReference type="GO" id="GO:0031640">
    <property type="term" value="P:killing of cells of another organism"/>
    <property type="evidence" value="ECO:0007669"/>
    <property type="project" value="UniProtKB-KW"/>
</dbReference>
<keyword evidence="5 6" id="KW-0326">Glycosidase</keyword>
<evidence type="ECO:0000256" key="3">
    <source>
        <dbReference type="ARBA" id="ARBA00022638"/>
    </source>
</evidence>
<evidence type="ECO:0000313" key="8">
    <source>
        <dbReference type="Proteomes" id="UP000001095"/>
    </source>
</evidence>
<accession>K8PHF0</accession>
<keyword evidence="8" id="KW-1185">Reference proteome</keyword>
<dbReference type="AlphaFoldDB" id="K8PHF0"/>
<evidence type="ECO:0000313" key="7">
    <source>
        <dbReference type="EMBL" id="EKS37748.1"/>
    </source>
</evidence>
<evidence type="ECO:0000256" key="6">
    <source>
        <dbReference type="RuleBase" id="RU003788"/>
    </source>
</evidence>
<sequence length="156" mass="16586">MKTVAKVSAGVGIGAAVGLALPLVASFEGLYTKAYRDPVGVVTVCYGETEGVKMGDKYSPQECADMLAKKLPRYANEIARCIKVPISDKTRGAFISFAYNVGSGAFCRSTLLKKLNAGKTHDACDGLMAWNRAGGRVFAGLTRRRAAERAMCLEGI</sequence>
<dbReference type="Pfam" id="PF00959">
    <property type="entry name" value="Phage_lysozyme"/>
    <property type="match status" value="1"/>
</dbReference>
<dbReference type="GO" id="GO:0009253">
    <property type="term" value="P:peptidoglycan catabolic process"/>
    <property type="evidence" value="ECO:0007669"/>
    <property type="project" value="InterPro"/>
</dbReference>
<keyword evidence="3 6" id="KW-0081">Bacteriolytic enzyme</keyword>
<dbReference type="CDD" id="cd16900">
    <property type="entry name" value="endolysin_R21-like"/>
    <property type="match status" value="1"/>
</dbReference>
<dbReference type="PANTHER" id="PTHR38107">
    <property type="match status" value="1"/>
</dbReference>
<reference evidence="7 8" key="1">
    <citation type="submission" date="2012-04" db="EMBL/GenBank/DDBJ databases">
        <title>The Genome Sequence of Afipia clevelandensis ATCC 49720.</title>
        <authorList>
            <consortium name="The Broad Institute Genome Sequencing Platform"/>
            <person name="Earl A."/>
            <person name="Ward D."/>
            <person name="Feldgarden M."/>
            <person name="Gevers D."/>
            <person name="Huys G."/>
            <person name="Walker B."/>
            <person name="Young S.K."/>
            <person name="Zeng Q."/>
            <person name="Gargeya S."/>
            <person name="Fitzgerald M."/>
            <person name="Haas B."/>
            <person name="Abouelleil A."/>
            <person name="Alvarado L."/>
            <person name="Arachchi H.M."/>
            <person name="Berlin A."/>
            <person name="Chapman S.B."/>
            <person name="Goldberg J."/>
            <person name="Griggs A."/>
            <person name="Gujja S."/>
            <person name="Hansen M."/>
            <person name="Howarth C."/>
            <person name="Imamovic A."/>
            <person name="Larimer J."/>
            <person name="McCowen C."/>
            <person name="Montmayeur A."/>
            <person name="Murphy C."/>
            <person name="Neiman D."/>
            <person name="Pearson M."/>
            <person name="Priest M."/>
            <person name="Roberts A."/>
            <person name="Saif S."/>
            <person name="Shea T."/>
            <person name="Sisk P."/>
            <person name="Sykes S."/>
            <person name="Wortman J."/>
            <person name="Nusbaum C."/>
            <person name="Birren B."/>
        </authorList>
    </citation>
    <scope>NUCLEOTIDE SEQUENCE [LARGE SCALE GENOMIC DNA]</scope>
    <source>
        <strain evidence="7 8">ATCC 49720</strain>
    </source>
</reference>
<protein>
    <recommendedName>
        <fullName evidence="6">Lysozyme</fullName>
        <ecNumber evidence="6">3.2.1.17</ecNumber>
    </recommendedName>
</protein>
<keyword evidence="4 6" id="KW-0378">Hydrolase</keyword>
<dbReference type="InterPro" id="IPR034690">
    <property type="entry name" value="Endolysin_T4_type"/>
</dbReference>
<dbReference type="EC" id="3.2.1.17" evidence="6"/>
<dbReference type="InterPro" id="IPR002196">
    <property type="entry name" value="Glyco_hydro_24"/>
</dbReference>
<dbReference type="PANTHER" id="PTHR38107:SF3">
    <property type="entry name" value="LYSOZYME RRRD-RELATED"/>
    <property type="match status" value="1"/>
</dbReference>
<name>K8PHF0_9BRAD</name>
<dbReference type="InterPro" id="IPR043688">
    <property type="entry name" value="SAR_endolysin-like"/>
</dbReference>
<dbReference type="InterPro" id="IPR051018">
    <property type="entry name" value="Bacteriophage_GH24"/>
</dbReference>
<dbReference type="HAMAP" id="MF_04136">
    <property type="entry name" value="SAR_ENDOLYSIN"/>
    <property type="match status" value="1"/>
</dbReference>
<dbReference type="Proteomes" id="UP000001095">
    <property type="component" value="Unassembled WGS sequence"/>
</dbReference>
<organism evidence="7 8">
    <name type="scientific">Afipia clevelandensis ATCC 49720</name>
    <dbReference type="NCBI Taxonomy" id="883079"/>
    <lineage>
        <taxon>Bacteria</taxon>
        <taxon>Pseudomonadati</taxon>
        <taxon>Pseudomonadota</taxon>
        <taxon>Alphaproteobacteria</taxon>
        <taxon>Hyphomicrobiales</taxon>
        <taxon>Nitrobacteraceae</taxon>
        <taxon>Afipia</taxon>
    </lineage>
</organism>
<dbReference type="SUPFAM" id="SSF53955">
    <property type="entry name" value="Lysozyme-like"/>
    <property type="match status" value="1"/>
</dbReference>
<evidence type="ECO:0000256" key="4">
    <source>
        <dbReference type="ARBA" id="ARBA00022801"/>
    </source>
</evidence>
<comment type="catalytic activity">
    <reaction evidence="1 6">
        <text>Hydrolysis of (1-&gt;4)-beta-linkages between N-acetylmuramic acid and N-acetyl-D-glucosamine residues in a peptidoglycan and between N-acetyl-D-glucosamine residues in chitodextrins.</text>
        <dbReference type="EC" id="3.2.1.17"/>
    </reaction>
</comment>
<dbReference type="GO" id="GO:0003796">
    <property type="term" value="F:lysozyme activity"/>
    <property type="evidence" value="ECO:0007669"/>
    <property type="project" value="UniProtKB-EC"/>
</dbReference>
<gene>
    <name evidence="7" type="ORF">HMPREF9696_01698</name>
</gene>
<dbReference type="OrthoDB" id="5327667at2"/>
<evidence type="ECO:0000256" key="5">
    <source>
        <dbReference type="ARBA" id="ARBA00023295"/>
    </source>
</evidence>
<dbReference type="InterPro" id="IPR023347">
    <property type="entry name" value="Lysozyme_dom_sf"/>
</dbReference>
<proteinExistence type="inferred from homology"/>
<dbReference type="EMBL" id="AGWY01000007">
    <property type="protein sequence ID" value="EKS37748.1"/>
    <property type="molecule type" value="Genomic_DNA"/>
</dbReference>